<dbReference type="Gene3D" id="1.20.58.200">
    <property type="entry name" value="Translin, domain 2"/>
    <property type="match status" value="1"/>
</dbReference>
<dbReference type="GO" id="GO:0005737">
    <property type="term" value="C:cytoplasm"/>
    <property type="evidence" value="ECO:0007669"/>
    <property type="project" value="UniProtKB-SubCell"/>
</dbReference>
<name>A0A1E3BB82_ASPCR</name>
<evidence type="ECO:0000256" key="6">
    <source>
        <dbReference type="SAM" id="MobiDB-lite"/>
    </source>
</evidence>
<protein>
    <recommendedName>
        <fullName evidence="9">Translin-associated protein X</fullName>
    </recommendedName>
</protein>
<dbReference type="InterPro" id="IPR036081">
    <property type="entry name" value="Translin_sf"/>
</dbReference>
<keyword evidence="5" id="KW-0539">Nucleus</keyword>
<dbReference type="Gene3D" id="1.20.58.190">
    <property type="entry name" value="Translin, domain 1"/>
    <property type="match status" value="1"/>
</dbReference>
<proteinExistence type="inferred from homology"/>
<evidence type="ECO:0000256" key="5">
    <source>
        <dbReference type="ARBA" id="ARBA00023242"/>
    </source>
</evidence>
<dbReference type="Proteomes" id="UP000094569">
    <property type="component" value="Unassembled WGS sequence"/>
</dbReference>
<keyword evidence="4" id="KW-0963">Cytoplasm</keyword>
<dbReference type="InterPro" id="IPR016069">
    <property type="entry name" value="Translin_C"/>
</dbReference>
<gene>
    <name evidence="7" type="ORF">SI65_06093</name>
</gene>
<dbReference type="GO" id="GO:0043565">
    <property type="term" value="F:sequence-specific DNA binding"/>
    <property type="evidence" value="ECO:0007669"/>
    <property type="project" value="InterPro"/>
</dbReference>
<dbReference type="Pfam" id="PF01997">
    <property type="entry name" value="Translin"/>
    <property type="match status" value="1"/>
</dbReference>
<reference evidence="7 8" key="1">
    <citation type="journal article" date="2016" name="BMC Genomics">
        <title>Comparative genomic and transcriptomic analyses of the Fuzhuan brick tea-fermentation fungus Aspergillus cristatus.</title>
        <authorList>
            <person name="Ge Y."/>
            <person name="Wang Y."/>
            <person name="Liu Y."/>
            <person name="Tan Y."/>
            <person name="Ren X."/>
            <person name="Zhang X."/>
            <person name="Hyde K.D."/>
            <person name="Liu Y."/>
            <person name="Liu Z."/>
        </authorList>
    </citation>
    <scope>NUCLEOTIDE SEQUENCE [LARGE SCALE GENOMIC DNA]</scope>
    <source>
        <strain evidence="7 8">GZAAS20.1005</strain>
    </source>
</reference>
<dbReference type="STRING" id="573508.A0A1E3BB82"/>
<evidence type="ECO:0008006" key="9">
    <source>
        <dbReference type="Google" id="ProtNLM"/>
    </source>
</evidence>
<dbReference type="GO" id="GO:0005634">
    <property type="term" value="C:nucleus"/>
    <property type="evidence" value="ECO:0007669"/>
    <property type="project" value="UniProtKB-SubCell"/>
</dbReference>
<dbReference type="FunFam" id="1.20.58.190:FF:000008">
    <property type="entry name" value="Translin-associated factor TraX, putative"/>
    <property type="match status" value="1"/>
</dbReference>
<dbReference type="AlphaFoldDB" id="A0A1E3BB82"/>
<dbReference type="PANTHER" id="PTHR10741">
    <property type="entry name" value="TRANSLIN AND TRANSLIN ASSOCIATED PROTEIN X"/>
    <property type="match status" value="1"/>
</dbReference>
<evidence type="ECO:0000256" key="3">
    <source>
        <dbReference type="ARBA" id="ARBA00005902"/>
    </source>
</evidence>
<dbReference type="SUPFAM" id="SSF74784">
    <property type="entry name" value="Translin"/>
    <property type="match status" value="1"/>
</dbReference>
<dbReference type="InterPro" id="IPR016068">
    <property type="entry name" value="Translin_N"/>
</dbReference>
<feature type="compositionally biased region" description="Basic and acidic residues" evidence="6">
    <location>
        <begin position="222"/>
        <end position="233"/>
    </location>
</feature>
<organism evidence="7 8">
    <name type="scientific">Aspergillus cristatus</name>
    <name type="common">Chinese Fuzhuan brick tea-fermentation fungus</name>
    <name type="synonym">Eurotium cristatum</name>
    <dbReference type="NCBI Taxonomy" id="573508"/>
    <lineage>
        <taxon>Eukaryota</taxon>
        <taxon>Fungi</taxon>
        <taxon>Dikarya</taxon>
        <taxon>Ascomycota</taxon>
        <taxon>Pezizomycotina</taxon>
        <taxon>Eurotiomycetes</taxon>
        <taxon>Eurotiomycetidae</taxon>
        <taxon>Eurotiales</taxon>
        <taxon>Aspergillaceae</taxon>
        <taxon>Aspergillus</taxon>
        <taxon>Aspergillus subgen. Aspergillus</taxon>
    </lineage>
</organism>
<accession>A0A1E3BB82</accession>
<comment type="similarity">
    <text evidence="3">Belongs to the translin family.</text>
</comment>
<evidence type="ECO:0000313" key="7">
    <source>
        <dbReference type="EMBL" id="ODM18222.1"/>
    </source>
</evidence>
<evidence type="ECO:0000256" key="1">
    <source>
        <dbReference type="ARBA" id="ARBA00004123"/>
    </source>
</evidence>
<dbReference type="EMBL" id="JXNT01000006">
    <property type="protein sequence ID" value="ODM18222.1"/>
    <property type="molecule type" value="Genomic_DNA"/>
</dbReference>
<evidence type="ECO:0000313" key="8">
    <source>
        <dbReference type="Proteomes" id="UP000094569"/>
    </source>
</evidence>
<sequence length="325" mass="36613">MTSRRHRVQHSLIDTTPSIHRDMTGTKRSWEGDPLVDKTKPTNTAKNNNADANAAMDEPSSKVLSIFGTFRDELDEHHDRRERIIKTSRDITALSKKIIFSLQRTRTIKSSLPPTIAKETTTRFDQIHSLFTSLAPDLTAVNTWRYQRNISPGIQEFIEALSFHHYILTQELITKEEVQAKLPREVLVTEEDYLMGLFDLTGEIMRFAVTGLSSGAATSAKSQEKQEGNKGEVGEGDGGAEGELRMLPEFQAGLVVDLRAMRALFEMLSVPRRHHMLRDFGKKMDVMQSSVEKVEKAAYGILVRGSERPAGWMPDLSHAVDVESY</sequence>
<evidence type="ECO:0000256" key="2">
    <source>
        <dbReference type="ARBA" id="ARBA00004496"/>
    </source>
</evidence>
<keyword evidence="8" id="KW-1185">Reference proteome</keyword>
<dbReference type="OrthoDB" id="31005at2759"/>
<feature type="region of interest" description="Disordered" evidence="6">
    <location>
        <begin position="217"/>
        <end position="242"/>
    </location>
</feature>
<dbReference type="InterPro" id="IPR002848">
    <property type="entry name" value="Translin_fam"/>
</dbReference>
<comment type="subcellular location">
    <subcellularLocation>
        <location evidence="2">Cytoplasm</location>
    </subcellularLocation>
    <subcellularLocation>
        <location evidence="1">Nucleus</location>
    </subcellularLocation>
</comment>
<feature type="compositionally biased region" description="Basic and acidic residues" evidence="6">
    <location>
        <begin position="19"/>
        <end position="40"/>
    </location>
</feature>
<evidence type="ECO:0000256" key="4">
    <source>
        <dbReference type="ARBA" id="ARBA00022490"/>
    </source>
</evidence>
<dbReference type="VEuPathDB" id="FungiDB:SI65_06093"/>
<feature type="region of interest" description="Disordered" evidence="6">
    <location>
        <begin position="18"/>
        <end position="49"/>
    </location>
</feature>
<dbReference type="CDD" id="cd14820">
    <property type="entry name" value="TRAX"/>
    <property type="match status" value="1"/>
</dbReference>
<comment type="caution">
    <text evidence="7">The sequence shown here is derived from an EMBL/GenBank/DDBJ whole genome shotgun (WGS) entry which is preliminary data.</text>
</comment>